<evidence type="ECO:0000256" key="4">
    <source>
        <dbReference type="ARBA" id="ARBA00022723"/>
    </source>
</evidence>
<evidence type="ECO:0000256" key="3">
    <source>
        <dbReference type="ARBA" id="ARBA00022525"/>
    </source>
</evidence>
<evidence type="ECO:0000256" key="5">
    <source>
        <dbReference type="ARBA" id="ARBA00022729"/>
    </source>
</evidence>
<dbReference type="InterPro" id="IPR053868">
    <property type="entry name" value="Pel9A-like_beta_helix"/>
</dbReference>
<dbReference type="GO" id="GO:0005576">
    <property type="term" value="C:extracellular region"/>
    <property type="evidence" value="ECO:0007669"/>
    <property type="project" value="UniProtKB-SubCell"/>
</dbReference>
<evidence type="ECO:0000256" key="7">
    <source>
        <dbReference type="ARBA" id="ARBA00023239"/>
    </source>
</evidence>
<dbReference type="SUPFAM" id="SSF51126">
    <property type="entry name" value="Pectin lyase-like"/>
    <property type="match status" value="1"/>
</dbReference>
<comment type="similarity">
    <text evidence="8">Belongs to the polysaccharide lyase 9 family.</text>
</comment>
<dbReference type="InterPro" id="IPR039513">
    <property type="entry name" value="PL-6"/>
</dbReference>
<dbReference type="InterPro" id="IPR008979">
    <property type="entry name" value="Galactose-bd-like_sf"/>
</dbReference>
<dbReference type="Proteomes" id="UP000572051">
    <property type="component" value="Unassembled WGS sequence"/>
</dbReference>
<feature type="domain" description="CBM6" evidence="10">
    <location>
        <begin position="422"/>
        <end position="546"/>
    </location>
</feature>
<dbReference type="Pfam" id="PF03422">
    <property type="entry name" value="CBM_6"/>
    <property type="match status" value="1"/>
</dbReference>
<keyword evidence="4" id="KW-0479">Metal-binding</keyword>
<keyword evidence="6" id="KW-0106">Calcium</keyword>
<dbReference type="RefSeq" id="WP_179828150.1">
    <property type="nucleotide sequence ID" value="NZ_JACCFS010000001.1"/>
</dbReference>
<protein>
    <recommendedName>
        <fullName evidence="10">CBM6 domain-containing protein</fullName>
    </recommendedName>
</protein>
<dbReference type="InterPro" id="IPR012334">
    <property type="entry name" value="Pectin_lyas_fold"/>
</dbReference>
<keyword evidence="12" id="KW-1185">Reference proteome</keyword>
<evidence type="ECO:0000256" key="2">
    <source>
        <dbReference type="ARBA" id="ARBA00004613"/>
    </source>
</evidence>
<comment type="cofactor">
    <cofactor evidence="1">
        <name>Ca(2+)</name>
        <dbReference type="ChEBI" id="CHEBI:29108"/>
    </cofactor>
</comment>
<dbReference type="CDD" id="cd04082">
    <property type="entry name" value="CBM35_pectate_lyase-like"/>
    <property type="match status" value="1"/>
</dbReference>
<dbReference type="GO" id="GO:0030246">
    <property type="term" value="F:carbohydrate binding"/>
    <property type="evidence" value="ECO:0007669"/>
    <property type="project" value="InterPro"/>
</dbReference>
<evidence type="ECO:0000313" key="11">
    <source>
        <dbReference type="EMBL" id="NYJ37433.1"/>
    </source>
</evidence>
<comment type="caution">
    <text evidence="11">The sequence shown here is derived from an EMBL/GenBank/DDBJ whole genome shotgun (WGS) entry which is preliminary data.</text>
</comment>
<dbReference type="InterPro" id="IPR052052">
    <property type="entry name" value="Polysaccharide_Lyase_9"/>
</dbReference>
<sequence>MTRFSSPRSPRTHGAPRGALRLALAAAVAVLMPFAAVAAERPAAAQDGTLTVAVDGSDSAPGTVAAPLRTIQRAVDLAGPGTVIQIRGGTYDPDVNVRIEKSGTSSQPITMRAYDGEHVVIDGENMANTPAPLGESYPRIERGAIHVAGDWWRFEDLEITNGPYGIFAIESDNNVYKDLVTRDNYETGLHLVLDSSGNQVLNLDSHGNRDPRKNGESADGLAIKQGAGSGNVVIGARMWNNADDGFDSWDFLSPIRIEDSVAWGNGVDRWGFPGWEGDGNGFKLGRGAADHVVRGSIAFDNAVGGFIDNGNTGSPRLENNTAWANGGSGFVFDRSTPTLNRNLSVANGAGVDLGSSGGDGNSWDLRDDWSNADLVSTSTTEITGPRAADGSIPATEFLRPRDHTDLGADFGDDGGGEAPVSGRHEAEHAPATCDGAIETEHSGYSGDGFCNTGNAAGAAAEFTVDADGPATVTLVIGYANGASGGRSADVVVNGSTAETVPFAATGAWGSWATETVTARVNAGGTTVRIVATGSDGLPNIDYLEVSPGQA</sequence>
<keyword evidence="5 9" id="KW-0732">Signal</keyword>
<evidence type="ECO:0000256" key="6">
    <source>
        <dbReference type="ARBA" id="ARBA00022837"/>
    </source>
</evidence>
<dbReference type="SUPFAM" id="SSF49785">
    <property type="entry name" value="Galactose-binding domain-like"/>
    <property type="match status" value="1"/>
</dbReference>
<evidence type="ECO:0000259" key="10">
    <source>
        <dbReference type="PROSITE" id="PS51175"/>
    </source>
</evidence>
<accession>A0A7Z0ESE8</accession>
<dbReference type="GO" id="GO:0046872">
    <property type="term" value="F:metal ion binding"/>
    <property type="evidence" value="ECO:0007669"/>
    <property type="project" value="UniProtKB-KW"/>
</dbReference>
<dbReference type="Gene3D" id="2.60.120.260">
    <property type="entry name" value="Galactose-binding domain-like"/>
    <property type="match status" value="1"/>
</dbReference>
<dbReference type="Pfam" id="PF14592">
    <property type="entry name" value="Chondroitinas_B"/>
    <property type="match status" value="1"/>
</dbReference>
<dbReference type="SMART" id="SM00710">
    <property type="entry name" value="PbH1"/>
    <property type="match status" value="6"/>
</dbReference>
<dbReference type="InterPro" id="IPR005084">
    <property type="entry name" value="CBM6"/>
</dbReference>
<keyword evidence="3" id="KW-0964">Secreted</keyword>
<proteinExistence type="inferred from homology"/>
<organism evidence="11 12">
    <name type="scientific">Nocardiopsis aegyptia</name>
    <dbReference type="NCBI Taxonomy" id="220378"/>
    <lineage>
        <taxon>Bacteria</taxon>
        <taxon>Bacillati</taxon>
        <taxon>Actinomycetota</taxon>
        <taxon>Actinomycetes</taxon>
        <taxon>Streptosporangiales</taxon>
        <taxon>Nocardiopsidaceae</taxon>
        <taxon>Nocardiopsis</taxon>
    </lineage>
</organism>
<dbReference type="GO" id="GO:0016837">
    <property type="term" value="F:carbon-oxygen lyase activity, acting on polysaccharides"/>
    <property type="evidence" value="ECO:0007669"/>
    <property type="project" value="TreeGrafter"/>
</dbReference>
<dbReference type="PROSITE" id="PS51175">
    <property type="entry name" value="CBM6"/>
    <property type="match status" value="1"/>
</dbReference>
<dbReference type="AlphaFoldDB" id="A0A7Z0ESE8"/>
<dbReference type="PANTHER" id="PTHR40088:SF1">
    <property type="entry name" value="PECTATE LYASE PEL9"/>
    <property type="match status" value="1"/>
</dbReference>
<gene>
    <name evidence="11" type="ORF">HNR10_005314</name>
</gene>
<reference evidence="11 12" key="1">
    <citation type="submission" date="2020-07" db="EMBL/GenBank/DDBJ databases">
        <title>Sequencing the genomes of 1000 actinobacteria strains.</title>
        <authorList>
            <person name="Klenk H.-P."/>
        </authorList>
    </citation>
    <scope>NUCLEOTIDE SEQUENCE [LARGE SCALE GENOMIC DNA]</scope>
    <source>
        <strain evidence="11 12">DSM 44442</strain>
    </source>
</reference>
<evidence type="ECO:0000256" key="8">
    <source>
        <dbReference type="ARBA" id="ARBA00038263"/>
    </source>
</evidence>
<evidence type="ECO:0000313" key="12">
    <source>
        <dbReference type="Proteomes" id="UP000572051"/>
    </source>
</evidence>
<evidence type="ECO:0000256" key="1">
    <source>
        <dbReference type="ARBA" id="ARBA00001913"/>
    </source>
</evidence>
<comment type="subcellular location">
    <subcellularLocation>
        <location evidence="2">Secreted</location>
    </subcellularLocation>
</comment>
<dbReference type="InterPro" id="IPR006626">
    <property type="entry name" value="PbH1"/>
</dbReference>
<dbReference type="PANTHER" id="PTHR40088">
    <property type="entry name" value="PECTATE LYASE (EUROFUNG)"/>
    <property type="match status" value="1"/>
</dbReference>
<feature type="chain" id="PRO_5031236820" description="CBM6 domain-containing protein" evidence="9">
    <location>
        <begin position="39"/>
        <end position="550"/>
    </location>
</feature>
<dbReference type="Pfam" id="PF22842">
    <property type="entry name" value="Pel9A-like_beta_helix"/>
    <property type="match status" value="1"/>
</dbReference>
<evidence type="ECO:0000256" key="9">
    <source>
        <dbReference type="SAM" id="SignalP"/>
    </source>
</evidence>
<feature type="signal peptide" evidence="9">
    <location>
        <begin position="1"/>
        <end position="38"/>
    </location>
</feature>
<keyword evidence="7" id="KW-0456">Lyase</keyword>
<dbReference type="EMBL" id="JACCFS010000001">
    <property type="protein sequence ID" value="NYJ37433.1"/>
    <property type="molecule type" value="Genomic_DNA"/>
</dbReference>
<name>A0A7Z0ESE8_9ACTN</name>
<dbReference type="InterPro" id="IPR011050">
    <property type="entry name" value="Pectin_lyase_fold/virulence"/>
</dbReference>
<dbReference type="Gene3D" id="2.160.20.10">
    <property type="entry name" value="Single-stranded right-handed beta-helix, Pectin lyase-like"/>
    <property type="match status" value="1"/>
</dbReference>